<proteinExistence type="predicted"/>
<dbReference type="AlphaFoldDB" id="A0A0Q9X5H6"/>
<evidence type="ECO:0000256" key="11">
    <source>
        <dbReference type="SAM" id="Coils"/>
    </source>
</evidence>
<evidence type="ECO:0000256" key="8">
    <source>
        <dbReference type="ARBA" id="ARBA00023128"/>
    </source>
</evidence>
<dbReference type="GO" id="GO:0030382">
    <property type="term" value="P:sperm mitochondrion organization"/>
    <property type="evidence" value="ECO:0007669"/>
    <property type="project" value="EnsemblMetazoa"/>
</dbReference>
<evidence type="ECO:0000256" key="3">
    <source>
        <dbReference type="ARBA" id="ARBA00022741"/>
    </source>
</evidence>
<dbReference type="FunFam" id="3.40.50.300:FF:002843">
    <property type="entry name" value="Mitofusin 2"/>
    <property type="match status" value="1"/>
</dbReference>
<keyword evidence="10" id="KW-0472">Membrane</keyword>
<dbReference type="Pfam" id="PF04799">
    <property type="entry name" value="Fzo_mitofusin"/>
    <property type="match status" value="1"/>
</dbReference>
<dbReference type="OrthoDB" id="9984778at2759"/>
<feature type="domain" description="Dynamin-type G" evidence="12">
    <location>
        <begin position="36"/>
        <end position="282"/>
    </location>
</feature>
<sequence length="671" mass="76865">MLQENFKFYDSDKKEQILDHLKSYSRRIESIASVLARKCLKVVFFGRTSNGKSAVINAMLQQRILPSAMGHTTSCFCRVAATEESMSYVCLDGNSERWEIQCLNQFANAHSKQCLDARALLHVNLPKTGNCGYLLQNDVVLIDTPGVDVTAQLDDCIDRYCLDADVFVLVLNAESTLSRVEQQFFTDVGQKLSKPNLFILNNRWDVASSQEPEIEQLVREQHTERCLELLGVGIGGEGRGVGEAMQRIFYVSALEALQIRLGVKKSLSQDTELRFEEFQQFEKEFANCITAKSAMRTKFANHCLSAQEMLEELDIILMNLQSDLTELTMESFLRKTLLAASLKCRELQIMQRQQELNSKVEQLTEAAQQLGVQVLNEQISRLTTWVQDFRMPFPNSSQHHHHQQHHQDMRQLRHYQSSLGNHLEQMMMSQVLEQLSARLQRKVSQLESEMLVEAQVSSSPPPPFQVNYFVDFQGLSSDFQPDLEFRFSWGISAIWQRIQGKILMPPPMTQATTNGLKRQVLLISDNASMGATLVFGSILYYTLGWRSILGLGTVVSSIYFYENLSWSRLAQECSFKSQYVRFLQKRLRGRVQQTASSIGQQMQQHLKKSLGVYFTELAQNGKTIKDELETTEKQWKKLQKNDCTLKLHQTQGTQLAERLRIFQETYLMGHI</sequence>
<keyword evidence="9" id="KW-0342">GTP-binding</keyword>
<dbReference type="InParanoid" id="A0A0Q9X5H6"/>
<dbReference type="GO" id="GO:0051646">
    <property type="term" value="P:mitochondrion localization"/>
    <property type="evidence" value="ECO:0007669"/>
    <property type="project" value="TreeGrafter"/>
</dbReference>
<evidence type="ECO:0000313" key="14">
    <source>
        <dbReference type="Proteomes" id="UP000007798"/>
    </source>
</evidence>
<organism evidence="13 14">
    <name type="scientific">Drosophila willistoni</name>
    <name type="common">Fruit fly</name>
    <dbReference type="NCBI Taxonomy" id="7260"/>
    <lineage>
        <taxon>Eukaryota</taxon>
        <taxon>Metazoa</taxon>
        <taxon>Ecdysozoa</taxon>
        <taxon>Arthropoda</taxon>
        <taxon>Hexapoda</taxon>
        <taxon>Insecta</taxon>
        <taxon>Pterygota</taxon>
        <taxon>Neoptera</taxon>
        <taxon>Endopterygota</taxon>
        <taxon>Diptera</taxon>
        <taxon>Brachycera</taxon>
        <taxon>Muscomorpha</taxon>
        <taxon>Ephydroidea</taxon>
        <taxon>Drosophilidae</taxon>
        <taxon>Drosophila</taxon>
        <taxon>Sophophora</taxon>
    </lineage>
</organism>
<dbReference type="PROSITE" id="PS51718">
    <property type="entry name" value="G_DYNAMIN_2"/>
    <property type="match status" value="1"/>
</dbReference>
<name>A0A0Q9X5H6_DROWI</name>
<protein>
    <recommendedName>
        <fullName evidence="12">Dynamin-type G domain-containing protein</fullName>
    </recommendedName>
</protein>
<keyword evidence="4" id="KW-1000">Mitochondrion outer membrane</keyword>
<dbReference type="SMR" id="A0A0Q9X5H6"/>
<evidence type="ECO:0000256" key="6">
    <source>
        <dbReference type="ARBA" id="ARBA00022989"/>
    </source>
</evidence>
<keyword evidence="2" id="KW-0812">Transmembrane</keyword>
<evidence type="ECO:0000256" key="4">
    <source>
        <dbReference type="ARBA" id="ARBA00022787"/>
    </source>
</evidence>
<dbReference type="GO" id="GO:0007287">
    <property type="term" value="P:Nebenkern assembly"/>
    <property type="evidence" value="ECO:0007669"/>
    <property type="project" value="EnsemblMetazoa"/>
</dbReference>
<evidence type="ECO:0000256" key="2">
    <source>
        <dbReference type="ARBA" id="ARBA00022692"/>
    </source>
</evidence>
<evidence type="ECO:0000256" key="1">
    <source>
        <dbReference type="ARBA" id="ARBA00004374"/>
    </source>
</evidence>
<dbReference type="GO" id="GO:0008053">
    <property type="term" value="P:mitochondrial fusion"/>
    <property type="evidence" value="ECO:0007669"/>
    <property type="project" value="EnsemblMetazoa"/>
</dbReference>
<dbReference type="PANTHER" id="PTHR10465">
    <property type="entry name" value="TRANSMEMBRANE GTPASE FZO1"/>
    <property type="match status" value="1"/>
</dbReference>
<dbReference type="SUPFAM" id="SSF52540">
    <property type="entry name" value="P-loop containing nucleoside triphosphate hydrolases"/>
    <property type="match status" value="1"/>
</dbReference>
<dbReference type="InterPro" id="IPR045063">
    <property type="entry name" value="Dynamin_N"/>
</dbReference>
<keyword evidence="6" id="KW-1133">Transmembrane helix</keyword>
<dbReference type="InterPro" id="IPR027417">
    <property type="entry name" value="P-loop_NTPase"/>
</dbReference>
<dbReference type="EMBL" id="CH964272">
    <property type="protein sequence ID" value="KRG00007.1"/>
    <property type="molecule type" value="Genomic_DNA"/>
</dbReference>
<reference evidence="13 14" key="1">
    <citation type="journal article" date="2007" name="Nature">
        <title>Evolution of genes and genomes on the Drosophila phylogeny.</title>
        <authorList>
            <consortium name="Drosophila 12 Genomes Consortium"/>
            <person name="Clark A.G."/>
            <person name="Eisen M.B."/>
            <person name="Smith D.R."/>
            <person name="Bergman C.M."/>
            <person name="Oliver B."/>
            <person name="Markow T.A."/>
            <person name="Kaufman T.C."/>
            <person name="Kellis M."/>
            <person name="Gelbart W."/>
            <person name="Iyer V.N."/>
            <person name="Pollard D.A."/>
            <person name="Sackton T.B."/>
            <person name="Larracuente A.M."/>
            <person name="Singh N.D."/>
            <person name="Abad J.P."/>
            <person name="Abt D.N."/>
            <person name="Adryan B."/>
            <person name="Aguade M."/>
            <person name="Akashi H."/>
            <person name="Anderson W.W."/>
            <person name="Aquadro C.F."/>
            <person name="Ardell D.H."/>
            <person name="Arguello R."/>
            <person name="Artieri C.G."/>
            <person name="Barbash D.A."/>
            <person name="Barker D."/>
            <person name="Barsanti P."/>
            <person name="Batterham P."/>
            <person name="Batzoglou S."/>
            <person name="Begun D."/>
            <person name="Bhutkar A."/>
            <person name="Blanco E."/>
            <person name="Bosak S.A."/>
            <person name="Bradley R.K."/>
            <person name="Brand A.D."/>
            <person name="Brent M.R."/>
            <person name="Brooks A.N."/>
            <person name="Brown R.H."/>
            <person name="Butlin R.K."/>
            <person name="Caggese C."/>
            <person name="Calvi B.R."/>
            <person name="Bernardo de Carvalho A."/>
            <person name="Caspi A."/>
            <person name="Castrezana S."/>
            <person name="Celniker S.E."/>
            <person name="Chang J.L."/>
            <person name="Chapple C."/>
            <person name="Chatterji S."/>
            <person name="Chinwalla A."/>
            <person name="Civetta A."/>
            <person name="Clifton S.W."/>
            <person name="Comeron J.M."/>
            <person name="Costello J.C."/>
            <person name="Coyne J.A."/>
            <person name="Daub J."/>
            <person name="David R.G."/>
            <person name="Delcher A.L."/>
            <person name="Delehaunty K."/>
            <person name="Do C.B."/>
            <person name="Ebling H."/>
            <person name="Edwards K."/>
            <person name="Eickbush T."/>
            <person name="Evans J.D."/>
            <person name="Filipski A."/>
            <person name="Findeiss S."/>
            <person name="Freyhult E."/>
            <person name="Fulton L."/>
            <person name="Fulton R."/>
            <person name="Garcia A.C."/>
            <person name="Gardiner A."/>
            <person name="Garfield D.A."/>
            <person name="Garvin B.E."/>
            <person name="Gibson G."/>
            <person name="Gilbert D."/>
            <person name="Gnerre S."/>
            <person name="Godfrey J."/>
            <person name="Good R."/>
            <person name="Gotea V."/>
            <person name="Gravely B."/>
            <person name="Greenberg A.J."/>
            <person name="Griffiths-Jones S."/>
            <person name="Gross S."/>
            <person name="Guigo R."/>
            <person name="Gustafson E.A."/>
            <person name="Haerty W."/>
            <person name="Hahn M.W."/>
            <person name="Halligan D.L."/>
            <person name="Halpern A.L."/>
            <person name="Halter G.M."/>
            <person name="Han M.V."/>
            <person name="Heger A."/>
            <person name="Hillier L."/>
            <person name="Hinrichs A.S."/>
            <person name="Holmes I."/>
            <person name="Hoskins R.A."/>
            <person name="Hubisz M.J."/>
            <person name="Hultmark D."/>
            <person name="Huntley M.A."/>
            <person name="Jaffe D.B."/>
            <person name="Jagadeeshan S."/>
            <person name="Jeck W.R."/>
            <person name="Johnson J."/>
            <person name="Jones C.D."/>
            <person name="Jordan W.C."/>
            <person name="Karpen G.H."/>
            <person name="Kataoka E."/>
            <person name="Keightley P.D."/>
            <person name="Kheradpour P."/>
            <person name="Kirkness E.F."/>
            <person name="Koerich L.B."/>
            <person name="Kristiansen K."/>
            <person name="Kudrna D."/>
            <person name="Kulathinal R.J."/>
            <person name="Kumar S."/>
            <person name="Kwok R."/>
            <person name="Lander E."/>
            <person name="Langley C.H."/>
            <person name="Lapoint R."/>
            <person name="Lazzaro B.P."/>
            <person name="Lee S.J."/>
            <person name="Levesque L."/>
            <person name="Li R."/>
            <person name="Lin C.F."/>
            <person name="Lin M.F."/>
            <person name="Lindblad-Toh K."/>
            <person name="Llopart A."/>
            <person name="Long M."/>
            <person name="Low L."/>
            <person name="Lozovsky E."/>
            <person name="Lu J."/>
            <person name="Luo M."/>
            <person name="Machado C.A."/>
            <person name="Makalowski W."/>
            <person name="Marzo M."/>
            <person name="Matsuda M."/>
            <person name="Matzkin L."/>
            <person name="McAllister B."/>
            <person name="McBride C.S."/>
            <person name="McKernan B."/>
            <person name="McKernan K."/>
            <person name="Mendez-Lago M."/>
            <person name="Minx P."/>
            <person name="Mollenhauer M.U."/>
            <person name="Montooth K."/>
            <person name="Mount S.M."/>
            <person name="Mu X."/>
            <person name="Myers E."/>
            <person name="Negre B."/>
            <person name="Newfeld S."/>
            <person name="Nielsen R."/>
            <person name="Noor M.A."/>
            <person name="O'Grady P."/>
            <person name="Pachter L."/>
            <person name="Papaceit M."/>
            <person name="Parisi M.J."/>
            <person name="Parisi M."/>
            <person name="Parts L."/>
            <person name="Pedersen J.S."/>
            <person name="Pesole G."/>
            <person name="Phillippy A.M."/>
            <person name="Ponting C.P."/>
            <person name="Pop M."/>
            <person name="Porcelli D."/>
            <person name="Powell J.R."/>
            <person name="Prohaska S."/>
            <person name="Pruitt K."/>
            <person name="Puig M."/>
            <person name="Quesneville H."/>
            <person name="Ram K.R."/>
            <person name="Rand D."/>
            <person name="Rasmussen M.D."/>
            <person name="Reed L.K."/>
            <person name="Reenan R."/>
            <person name="Reily A."/>
            <person name="Remington K.A."/>
            <person name="Rieger T.T."/>
            <person name="Ritchie M.G."/>
            <person name="Robin C."/>
            <person name="Rogers Y.H."/>
            <person name="Rohde C."/>
            <person name="Rozas J."/>
            <person name="Rubenfield M.J."/>
            <person name="Ruiz A."/>
            <person name="Russo S."/>
            <person name="Salzberg S.L."/>
            <person name="Sanchez-Gracia A."/>
            <person name="Saranga D.J."/>
            <person name="Sato H."/>
            <person name="Schaeffer S.W."/>
            <person name="Schatz M.C."/>
            <person name="Schlenke T."/>
            <person name="Schwartz R."/>
            <person name="Segarra C."/>
            <person name="Singh R.S."/>
            <person name="Sirot L."/>
            <person name="Sirota M."/>
            <person name="Sisneros N.B."/>
            <person name="Smith C.D."/>
            <person name="Smith T.F."/>
            <person name="Spieth J."/>
            <person name="Stage D.E."/>
            <person name="Stark A."/>
            <person name="Stephan W."/>
            <person name="Strausberg R.L."/>
            <person name="Strempel S."/>
            <person name="Sturgill D."/>
            <person name="Sutton G."/>
            <person name="Sutton G.G."/>
            <person name="Tao W."/>
            <person name="Teichmann S."/>
            <person name="Tobari Y.N."/>
            <person name="Tomimura Y."/>
            <person name="Tsolas J.M."/>
            <person name="Valente V.L."/>
            <person name="Venter E."/>
            <person name="Venter J.C."/>
            <person name="Vicario S."/>
            <person name="Vieira F.G."/>
            <person name="Vilella A.J."/>
            <person name="Villasante A."/>
            <person name="Walenz B."/>
            <person name="Wang J."/>
            <person name="Wasserman M."/>
            <person name="Watts T."/>
            <person name="Wilson D."/>
            <person name="Wilson R.K."/>
            <person name="Wing R.A."/>
            <person name="Wolfner M.F."/>
            <person name="Wong A."/>
            <person name="Wong G.K."/>
            <person name="Wu C.I."/>
            <person name="Wu G."/>
            <person name="Yamamoto D."/>
            <person name="Yang H.P."/>
            <person name="Yang S.P."/>
            <person name="Yorke J.A."/>
            <person name="Yoshida K."/>
            <person name="Zdobnov E."/>
            <person name="Zhang P."/>
            <person name="Zhang Y."/>
            <person name="Zimin A.V."/>
            <person name="Baldwin J."/>
            <person name="Abdouelleil A."/>
            <person name="Abdulkadir J."/>
            <person name="Abebe A."/>
            <person name="Abera B."/>
            <person name="Abreu J."/>
            <person name="Acer S.C."/>
            <person name="Aftuck L."/>
            <person name="Alexander A."/>
            <person name="An P."/>
            <person name="Anderson E."/>
            <person name="Anderson S."/>
            <person name="Arachi H."/>
            <person name="Azer M."/>
            <person name="Bachantsang P."/>
            <person name="Barry A."/>
            <person name="Bayul T."/>
            <person name="Berlin A."/>
            <person name="Bessette D."/>
            <person name="Bloom T."/>
            <person name="Blye J."/>
            <person name="Boguslavskiy L."/>
            <person name="Bonnet C."/>
            <person name="Boukhgalter B."/>
            <person name="Bourzgui I."/>
            <person name="Brown A."/>
            <person name="Cahill P."/>
            <person name="Channer S."/>
            <person name="Cheshatsang Y."/>
            <person name="Chuda L."/>
            <person name="Citroen M."/>
            <person name="Collymore A."/>
            <person name="Cooke P."/>
            <person name="Costello M."/>
            <person name="D'Aco K."/>
            <person name="Daza R."/>
            <person name="De Haan G."/>
            <person name="DeGray S."/>
            <person name="DeMaso C."/>
            <person name="Dhargay N."/>
            <person name="Dooley K."/>
            <person name="Dooley E."/>
            <person name="Doricent M."/>
            <person name="Dorje P."/>
            <person name="Dorjee K."/>
            <person name="Dupes A."/>
            <person name="Elong R."/>
            <person name="Falk J."/>
            <person name="Farina A."/>
            <person name="Faro S."/>
            <person name="Ferguson D."/>
            <person name="Fisher S."/>
            <person name="Foley C.D."/>
            <person name="Franke A."/>
            <person name="Friedrich D."/>
            <person name="Gadbois L."/>
            <person name="Gearin G."/>
            <person name="Gearin C.R."/>
            <person name="Giannoukos G."/>
            <person name="Goode T."/>
            <person name="Graham J."/>
            <person name="Grandbois E."/>
            <person name="Grewal S."/>
            <person name="Gyaltsen K."/>
            <person name="Hafez N."/>
            <person name="Hagos B."/>
            <person name="Hall J."/>
            <person name="Henson C."/>
            <person name="Hollinger A."/>
            <person name="Honan T."/>
            <person name="Huard M.D."/>
            <person name="Hughes L."/>
            <person name="Hurhula B."/>
            <person name="Husby M.E."/>
            <person name="Kamat A."/>
            <person name="Kanga B."/>
            <person name="Kashin S."/>
            <person name="Khazanovich D."/>
            <person name="Kisner P."/>
            <person name="Lance K."/>
            <person name="Lara M."/>
            <person name="Lee W."/>
            <person name="Lennon N."/>
            <person name="Letendre F."/>
            <person name="LeVine R."/>
            <person name="Lipovsky A."/>
            <person name="Liu X."/>
            <person name="Liu J."/>
            <person name="Liu S."/>
            <person name="Lokyitsang T."/>
            <person name="Lokyitsang Y."/>
            <person name="Lubonja R."/>
            <person name="Lui A."/>
            <person name="MacDonald P."/>
            <person name="Magnisalis V."/>
            <person name="Maru K."/>
            <person name="Matthews C."/>
            <person name="McCusker W."/>
            <person name="McDonough S."/>
            <person name="Mehta T."/>
            <person name="Meldrim J."/>
            <person name="Meneus L."/>
            <person name="Mihai O."/>
            <person name="Mihalev A."/>
            <person name="Mihova T."/>
            <person name="Mittelman R."/>
            <person name="Mlenga V."/>
            <person name="Montmayeur A."/>
            <person name="Mulrain L."/>
            <person name="Navidi A."/>
            <person name="Naylor J."/>
            <person name="Negash T."/>
            <person name="Nguyen T."/>
            <person name="Nguyen N."/>
            <person name="Nicol R."/>
            <person name="Norbu C."/>
            <person name="Norbu N."/>
            <person name="Novod N."/>
            <person name="O'Neill B."/>
            <person name="Osman S."/>
            <person name="Markiewicz E."/>
            <person name="Oyono O.L."/>
            <person name="Patti C."/>
            <person name="Phunkhang P."/>
            <person name="Pierre F."/>
            <person name="Priest M."/>
            <person name="Raghuraman S."/>
            <person name="Rege F."/>
            <person name="Reyes R."/>
            <person name="Rise C."/>
            <person name="Rogov P."/>
            <person name="Ross K."/>
            <person name="Ryan E."/>
            <person name="Settipalli S."/>
            <person name="Shea T."/>
            <person name="Sherpa N."/>
            <person name="Shi L."/>
            <person name="Shih D."/>
            <person name="Sparrow T."/>
            <person name="Spaulding J."/>
            <person name="Stalker J."/>
            <person name="Stange-Thomann N."/>
            <person name="Stavropoulos S."/>
            <person name="Stone C."/>
            <person name="Strader C."/>
            <person name="Tesfaye S."/>
            <person name="Thomson T."/>
            <person name="Thoulutsang Y."/>
            <person name="Thoulutsang D."/>
            <person name="Topham K."/>
            <person name="Topping I."/>
            <person name="Tsamla T."/>
            <person name="Vassiliev H."/>
            <person name="Vo A."/>
            <person name="Wangchuk T."/>
            <person name="Wangdi T."/>
            <person name="Weiand M."/>
            <person name="Wilkinson J."/>
            <person name="Wilson A."/>
            <person name="Yadav S."/>
            <person name="Young G."/>
            <person name="Yu Q."/>
            <person name="Zembek L."/>
            <person name="Zhong D."/>
            <person name="Zimmer A."/>
            <person name="Zwirko Z."/>
            <person name="Jaffe D.B."/>
            <person name="Alvarez P."/>
            <person name="Brockman W."/>
            <person name="Butler J."/>
            <person name="Chin C."/>
            <person name="Gnerre S."/>
            <person name="Grabherr M."/>
            <person name="Kleber M."/>
            <person name="Mauceli E."/>
            <person name="MacCallum I."/>
        </authorList>
    </citation>
    <scope>NUCLEOTIDE SEQUENCE [LARGE SCALE GENOMIC DNA]</scope>
    <source>
        <strain evidence="14">Tucson 14030-0811.24</strain>
    </source>
</reference>
<evidence type="ECO:0000256" key="5">
    <source>
        <dbReference type="ARBA" id="ARBA00022801"/>
    </source>
</evidence>
<evidence type="ECO:0000256" key="10">
    <source>
        <dbReference type="ARBA" id="ARBA00023136"/>
    </source>
</evidence>
<dbReference type="Gene3D" id="3.40.50.300">
    <property type="entry name" value="P-loop containing nucleotide triphosphate hydrolases"/>
    <property type="match status" value="1"/>
</dbReference>
<dbReference type="Pfam" id="PF00350">
    <property type="entry name" value="Dynamin_N"/>
    <property type="match status" value="1"/>
</dbReference>
<evidence type="ECO:0000256" key="7">
    <source>
        <dbReference type="ARBA" id="ARBA00023054"/>
    </source>
</evidence>
<dbReference type="PANTHER" id="PTHR10465:SF3">
    <property type="entry name" value="TRANSMEMBRANE GTPASE MARF-RELATED"/>
    <property type="match status" value="1"/>
</dbReference>
<evidence type="ECO:0000256" key="9">
    <source>
        <dbReference type="ARBA" id="ARBA00023134"/>
    </source>
</evidence>
<feature type="coiled-coil region" evidence="11">
    <location>
        <begin position="310"/>
        <end position="373"/>
    </location>
</feature>
<evidence type="ECO:0000313" key="13">
    <source>
        <dbReference type="EMBL" id="KRG00007.1"/>
    </source>
</evidence>
<dbReference type="GO" id="GO:0005525">
    <property type="term" value="F:GTP binding"/>
    <property type="evidence" value="ECO:0007669"/>
    <property type="project" value="UniProtKB-KW"/>
</dbReference>
<keyword evidence="3" id="KW-0547">Nucleotide-binding</keyword>
<accession>A0A0Q9X5H6</accession>
<dbReference type="GO" id="GO:0003924">
    <property type="term" value="F:GTPase activity"/>
    <property type="evidence" value="ECO:0007669"/>
    <property type="project" value="EnsemblMetazoa"/>
</dbReference>
<dbReference type="InterPro" id="IPR030381">
    <property type="entry name" value="G_DYNAMIN_dom"/>
</dbReference>
<keyword evidence="8" id="KW-0496">Mitochondrion</keyword>
<comment type="subcellular location">
    <subcellularLocation>
        <location evidence="1">Mitochondrion outer membrane</location>
        <topology evidence="1">Multi-pass membrane protein</topology>
    </subcellularLocation>
</comment>
<dbReference type="InterPro" id="IPR006884">
    <property type="entry name" value="Fzo/mitofusin_HR2"/>
</dbReference>
<evidence type="ECO:0000259" key="12">
    <source>
        <dbReference type="PROSITE" id="PS51718"/>
    </source>
</evidence>
<dbReference type="InterPro" id="IPR027094">
    <property type="entry name" value="Mitofusin_fam"/>
</dbReference>
<dbReference type="GO" id="GO:0010636">
    <property type="term" value="P:positive regulation of mitochondrial fusion"/>
    <property type="evidence" value="ECO:0007669"/>
    <property type="project" value="EnsemblMetazoa"/>
</dbReference>
<keyword evidence="7 11" id="KW-0175">Coiled coil</keyword>
<keyword evidence="5" id="KW-0378">Hydrolase</keyword>
<dbReference type="STRING" id="7260.A0A0Q9X5H6"/>
<gene>
    <name evidence="13" type="primary">Dwil\GK28344</name>
    <name evidence="13" type="ORF">Dwil_GK28344</name>
</gene>
<dbReference type="GO" id="GO:0005741">
    <property type="term" value="C:mitochondrial outer membrane"/>
    <property type="evidence" value="ECO:0007669"/>
    <property type="project" value="UniProtKB-SubCell"/>
</dbReference>
<dbReference type="CDD" id="cd09912">
    <property type="entry name" value="DLP_2"/>
    <property type="match status" value="1"/>
</dbReference>
<keyword evidence="14" id="KW-1185">Reference proteome</keyword>
<dbReference type="Proteomes" id="UP000007798">
    <property type="component" value="Unassembled WGS sequence"/>
</dbReference>